<gene>
    <name evidence="2" type="ORF">Y1Q_0005514</name>
</gene>
<evidence type="ECO:0000313" key="3">
    <source>
        <dbReference type="Proteomes" id="UP000050525"/>
    </source>
</evidence>
<name>A0A151MF81_ALLMI</name>
<dbReference type="Proteomes" id="UP000050525">
    <property type="component" value="Unassembled WGS sequence"/>
</dbReference>
<comment type="caution">
    <text evidence="2">The sequence shown here is derived from an EMBL/GenBank/DDBJ whole genome shotgun (WGS) entry which is preliminary data.</text>
</comment>
<organism evidence="2 3">
    <name type="scientific">Alligator mississippiensis</name>
    <name type="common">American alligator</name>
    <dbReference type="NCBI Taxonomy" id="8496"/>
    <lineage>
        <taxon>Eukaryota</taxon>
        <taxon>Metazoa</taxon>
        <taxon>Chordata</taxon>
        <taxon>Craniata</taxon>
        <taxon>Vertebrata</taxon>
        <taxon>Euteleostomi</taxon>
        <taxon>Archelosauria</taxon>
        <taxon>Archosauria</taxon>
        <taxon>Crocodylia</taxon>
        <taxon>Alligatoridae</taxon>
        <taxon>Alligatorinae</taxon>
        <taxon>Alligator</taxon>
    </lineage>
</organism>
<keyword evidence="3" id="KW-1185">Reference proteome</keyword>
<accession>A0A151MF81</accession>
<proteinExistence type="predicted"/>
<dbReference type="Pfam" id="PF17919">
    <property type="entry name" value="RT_RNaseH_2"/>
    <property type="match status" value="1"/>
</dbReference>
<protein>
    <recommendedName>
        <fullName evidence="1">Reverse transcriptase/retrotransposon-derived protein RNase H-like domain-containing protein</fullName>
    </recommendedName>
</protein>
<dbReference type="InterPro" id="IPR043502">
    <property type="entry name" value="DNA/RNA_pol_sf"/>
</dbReference>
<evidence type="ECO:0000259" key="1">
    <source>
        <dbReference type="Pfam" id="PF17919"/>
    </source>
</evidence>
<dbReference type="SUPFAM" id="SSF56672">
    <property type="entry name" value="DNA/RNA polymerases"/>
    <property type="match status" value="1"/>
</dbReference>
<dbReference type="AlphaFoldDB" id="A0A151MF81"/>
<reference evidence="2 3" key="1">
    <citation type="journal article" date="2012" name="Genome Biol.">
        <title>Sequencing three crocodilian genomes to illuminate the evolution of archosaurs and amniotes.</title>
        <authorList>
            <person name="St John J.A."/>
            <person name="Braun E.L."/>
            <person name="Isberg S.R."/>
            <person name="Miles L.G."/>
            <person name="Chong A.Y."/>
            <person name="Gongora J."/>
            <person name="Dalzell P."/>
            <person name="Moran C."/>
            <person name="Bed'hom B."/>
            <person name="Abzhanov A."/>
            <person name="Burgess S.C."/>
            <person name="Cooksey A.M."/>
            <person name="Castoe T.A."/>
            <person name="Crawford N.G."/>
            <person name="Densmore L.D."/>
            <person name="Drew J.C."/>
            <person name="Edwards S.V."/>
            <person name="Faircloth B.C."/>
            <person name="Fujita M.K."/>
            <person name="Greenwold M.J."/>
            <person name="Hoffmann F.G."/>
            <person name="Howard J.M."/>
            <person name="Iguchi T."/>
            <person name="Janes D.E."/>
            <person name="Khan S.Y."/>
            <person name="Kohno S."/>
            <person name="de Koning A.J."/>
            <person name="Lance S.L."/>
            <person name="McCarthy F.M."/>
            <person name="McCormack J.E."/>
            <person name="Merchant M.E."/>
            <person name="Peterson D.G."/>
            <person name="Pollock D.D."/>
            <person name="Pourmand N."/>
            <person name="Raney B.J."/>
            <person name="Roessler K.A."/>
            <person name="Sanford J.R."/>
            <person name="Sawyer R.H."/>
            <person name="Schmidt C.J."/>
            <person name="Triplett E.W."/>
            <person name="Tuberville T.D."/>
            <person name="Venegas-Anaya M."/>
            <person name="Howard J.T."/>
            <person name="Jarvis E.D."/>
            <person name="Guillette L.J.Jr."/>
            <person name="Glenn T.C."/>
            <person name="Green R.E."/>
            <person name="Ray D.A."/>
        </authorList>
    </citation>
    <scope>NUCLEOTIDE SEQUENCE [LARGE SCALE GENOMIC DNA]</scope>
    <source>
        <strain evidence="2">KSC_2009_1</strain>
    </source>
</reference>
<sequence length="117" mass="12833">MGTEGLQFRTAQEEDDELQKIREIQVARIEEEIIWPKVDTDASEMAVGAVLCQEQEGIECSIAYASQKLNAAETRDNFTPFGSPLLVCATGSNTSSTDVHPKIVETRVCACCEVLHS</sequence>
<feature type="domain" description="Reverse transcriptase/retrotransposon-derived protein RNase H-like" evidence="1">
    <location>
        <begin position="38"/>
        <end position="75"/>
    </location>
</feature>
<evidence type="ECO:0000313" key="2">
    <source>
        <dbReference type="EMBL" id="KYO23040.1"/>
    </source>
</evidence>
<dbReference type="InterPro" id="IPR041577">
    <property type="entry name" value="RT_RNaseH_2"/>
</dbReference>
<dbReference type="EMBL" id="AKHW03006215">
    <property type="protein sequence ID" value="KYO23040.1"/>
    <property type="molecule type" value="Genomic_DNA"/>
</dbReference>